<dbReference type="Gene3D" id="3.40.50.720">
    <property type="entry name" value="NAD(P)-binding Rossmann-like Domain"/>
    <property type="match status" value="2"/>
</dbReference>
<evidence type="ECO:0000256" key="1">
    <source>
        <dbReference type="ARBA" id="ARBA00006484"/>
    </source>
</evidence>
<dbReference type="PRINTS" id="PR00081">
    <property type="entry name" value="GDHRDH"/>
</dbReference>
<evidence type="ECO:0000313" key="4">
    <source>
        <dbReference type="Proteomes" id="UP000760494"/>
    </source>
</evidence>
<dbReference type="SUPFAM" id="SSF51735">
    <property type="entry name" value="NAD(P)-binding Rossmann-fold domains"/>
    <property type="match status" value="2"/>
</dbReference>
<dbReference type="CDD" id="cd05374">
    <property type="entry name" value="17beta-HSD-like_SDR_c"/>
    <property type="match status" value="1"/>
</dbReference>
<reference evidence="3" key="1">
    <citation type="submission" date="2019-05" db="EMBL/GenBank/DDBJ databases">
        <authorList>
            <person name="Piombo E."/>
        </authorList>
    </citation>
    <scope>NUCLEOTIDE SEQUENCE</scope>
    <source>
        <strain evidence="3">C2S</strain>
    </source>
</reference>
<dbReference type="Pfam" id="PF00106">
    <property type="entry name" value="adh_short"/>
    <property type="match status" value="2"/>
</dbReference>
<evidence type="ECO:0000256" key="2">
    <source>
        <dbReference type="ARBA" id="ARBA00023002"/>
    </source>
</evidence>
<dbReference type="InterPro" id="IPR002347">
    <property type="entry name" value="SDR_fam"/>
</dbReference>
<sequence>MSKYKQLVLITGANQGVGFETAKNLVLSSVKYHVIIGSRDEAKGEIAARSLQSLDDIKGTVSSIQIDVTDDNSVDAAAQTLASEWGRLDILVNNAGIISMASPPTREAFRKVLETNLVGALSVTEAFLPLLHKSEHKPPRLIFVTSSTGSITLTSNPESPLHSAGATEYRTSKAGLNMLMTMYNIRLKSEGFLVFGVDPGLCATNFTSDAESLKQRGAAEPAEGGDRIARVIKGEKDEDVGKAIGVQGINPCIMGITWFITGCSSGFGEALVRQLRSAGDNVIATGRNADTKLSHLKETGATILDLDVSSSLEVIKSKIDEAWSIYDGIDVVVNNAGYILSGAVEELTQEDMEKSFKVNFHGPMNITRAVLPYLRKQRSGTLLFVGSQAGWHADPSAVECLSKELAIFAPGLKVLIVEPGYCRTPVFNKIQHVDARVPEYAQFNEAVRQAEATLTENSPGDPEKAVARMIELVKGTGVAEGKTLPLRVPLGSDSWSRVKSKCEETLEICREWEELAKSVDV</sequence>
<comment type="caution">
    <text evidence="3">The sequence shown here is derived from an EMBL/GenBank/DDBJ whole genome shotgun (WGS) entry which is preliminary data.</text>
</comment>
<dbReference type="EMBL" id="CABFJX010000385">
    <property type="protein sequence ID" value="VTT76922.1"/>
    <property type="molecule type" value="Genomic_DNA"/>
</dbReference>
<dbReference type="InterPro" id="IPR036291">
    <property type="entry name" value="NAD(P)-bd_dom_sf"/>
</dbReference>
<dbReference type="InterPro" id="IPR051911">
    <property type="entry name" value="SDR_oxidoreductase"/>
</dbReference>
<gene>
    <name evidence="3" type="ORF">C2S_2045</name>
</gene>
<accession>A0A5Q3GDD2</accession>
<name>A0A5Q3GDD2_FUSFU</name>
<evidence type="ECO:0000313" key="3">
    <source>
        <dbReference type="EMBL" id="VTT76922.1"/>
    </source>
</evidence>
<dbReference type="GO" id="GO:0016491">
    <property type="term" value="F:oxidoreductase activity"/>
    <property type="evidence" value="ECO:0007669"/>
    <property type="project" value="UniProtKB-KW"/>
</dbReference>
<organism evidence="3 4">
    <name type="scientific">Fusarium fujikuroi</name>
    <name type="common">Bakanae and foot rot disease fungus</name>
    <name type="synonym">Gibberella fujikuroi</name>
    <dbReference type="NCBI Taxonomy" id="5127"/>
    <lineage>
        <taxon>Eukaryota</taxon>
        <taxon>Fungi</taxon>
        <taxon>Dikarya</taxon>
        <taxon>Ascomycota</taxon>
        <taxon>Pezizomycotina</taxon>
        <taxon>Sordariomycetes</taxon>
        <taxon>Hypocreomycetidae</taxon>
        <taxon>Hypocreales</taxon>
        <taxon>Nectriaceae</taxon>
        <taxon>Fusarium</taxon>
        <taxon>Fusarium fujikuroi species complex</taxon>
    </lineage>
</organism>
<keyword evidence="2" id="KW-0560">Oxidoreductase</keyword>
<dbReference type="PANTHER" id="PTHR43976:SF16">
    <property type="entry name" value="SHORT-CHAIN DEHYDROGENASE_REDUCTASE FAMILY PROTEIN"/>
    <property type="match status" value="1"/>
</dbReference>
<dbReference type="Proteomes" id="UP000760494">
    <property type="component" value="Unassembled WGS sequence"/>
</dbReference>
<comment type="similarity">
    <text evidence="1">Belongs to the short-chain dehydrogenases/reductases (SDR) family.</text>
</comment>
<proteinExistence type="inferred from homology"/>
<dbReference type="PANTHER" id="PTHR43976">
    <property type="entry name" value="SHORT CHAIN DEHYDROGENASE"/>
    <property type="match status" value="1"/>
</dbReference>
<protein>
    <submittedName>
        <fullName evidence="3">Uncharacterized protein</fullName>
    </submittedName>
</protein>
<dbReference type="AlphaFoldDB" id="A0A5Q3GDD2"/>